<dbReference type="InterPro" id="IPR036291">
    <property type="entry name" value="NAD(P)-bd_dom_sf"/>
</dbReference>
<dbReference type="Pfam" id="PF00106">
    <property type="entry name" value="adh_short"/>
    <property type="match status" value="1"/>
</dbReference>
<name>A0ABZ2KWP4_9BACT</name>
<evidence type="ECO:0000256" key="1">
    <source>
        <dbReference type="ARBA" id="ARBA00006484"/>
    </source>
</evidence>
<dbReference type="EMBL" id="CP089983">
    <property type="protein sequence ID" value="WXB02975.1"/>
    <property type="molecule type" value="Genomic_DNA"/>
</dbReference>
<evidence type="ECO:0000256" key="2">
    <source>
        <dbReference type="ARBA" id="ARBA00023002"/>
    </source>
</evidence>
<dbReference type="Gene3D" id="3.40.50.720">
    <property type="entry name" value="NAD(P)-binding Rossmann-like Domain"/>
    <property type="match status" value="1"/>
</dbReference>
<keyword evidence="2" id="KW-0560">Oxidoreductase</keyword>
<sequence>MERNWPPRRIPRLDGKLAIVTGANSGIGYSTALELARAGAHVLLGCRDANPGIAARHRLLTEVPKANVALEALDLASLTSIRRFAERMLGAGTPVDILVNNAGVMNIPTRELTEDGFERQFGTNHRTVLPTST</sequence>
<proteinExistence type="inferred from homology"/>
<keyword evidence="4" id="KW-1185">Reference proteome</keyword>
<dbReference type="PRINTS" id="PR00081">
    <property type="entry name" value="GDHRDH"/>
</dbReference>
<protein>
    <submittedName>
        <fullName evidence="3">SDR family NAD(P)-dependent oxidoreductase</fullName>
    </submittedName>
</protein>
<comment type="similarity">
    <text evidence="1">Belongs to the short-chain dehydrogenases/reductases (SDR) family.</text>
</comment>
<dbReference type="InterPro" id="IPR002347">
    <property type="entry name" value="SDR_fam"/>
</dbReference>
<dbReference type="Proteomes" id="UP001374803">
    <property type="component" value="Chromosome"/>
</dbReference>
<evidence type="ECO:0000313" key="3">
    <source>
        <dbReference type="EMBL" id="WXB02975.1"/>
    </source>
</evidence>
<accession>A0ABZ2KWP4</accession>
<organism evidence="3 4">
    <name type="scientific">Pendulispora rubella</name>
    <dbReference type="NCBI Taxonomy" id="2741070"/>
    <lineage>
        <taxon>Bacteria</taxon>
        <taxon>Pseudomonadati</taxon>
        <taxon>Myxococcota</taxon>
        <taxon>Myxococcia</taxon>
        <taxon>Myxococcales</taxon>
        <taxon>Sorangiineae</taxon>
        <taxon>Pendulisporaceae</taxon>
        <taxon>Pendulispora</taxon>
    </lineage>
</organism>
<evidence type="ECO:0000313" key="4">
    <source>
        <dbReference type="Proteomes" id="UP001374803"/>
    </source>
</evidence>
<dbReference type="PANTHER" id="PTHR24320:SF148">
    <property type="entry name" value="NAD(P)-BINDING ROSSMANN-FOLD SUPERFAMILY PROTEIN"/>
    <property type="match status" value="1"/>
</dbReference>
<dbReference type="PANTHER" id="PTHR24320">
    <property type="entry name" value="RETINOL DEHYDROGENASE"/>
    <property type="match status" value="1"/>
</dbReference>
<reference evidence="3" key="1">
    <citation type="submission" date="2021-12" db="EMBL/GenBank/DDBJ databases">
        <title>Discovery of the Pendulisporaceae a myxobacterial family with distinct sporulation behavior and unique specialized metabolism.</title>
        <authorList>
            <person name="Garcia R."/>
            <person name="Popoff A."/>
            <person name="Bader C.D."/>
            <person name="Loehr J."/>
            <person name="Walesch S."/>
            <person name="Walt C."/>
            <person name="Boldt J."/>
            <person name="Bunk B."/>
            <person name="Haeckl F.J.F.P.J."/>
            <person name="Gunesch A.P."/>
            <person name="Birkelbach J."/>
            <person name="Nuebel U."/>
            <person name="Pietschmann T."/>
            <person name="Bach T."/>
            <person name="Mueller R."/>
        </authorList>
    </citation>
    <scope>NUCLEOTIDE SEQUENCE</scope>
    <source>
        <strain evidence="3">MSr11367</strain>
    </source>
</reference>
<gene>
    <name evidence="3" type="ORF">LVJ94_39465</name>
</gene>
<dbReference type="RefSeq" id="WP_394832601.1">
    <property type="nucleotide sequence ID" value="NZ_CP089929.1"/>
</dbReference>
<dbReference type="SUPFAM" id="SSF51735">
    <property type="entry name" value="NAD(P)-binding Rossmann-fold domains"/>
    <property type="match status" value="1"/>
</dbReference>